<dbReference type="Proteomes" id="UP000247978">
    <property type="component" value="Unassembled WGS sequence"/>
</dbReference>
<keyword evidence="2" id="KW-1185">Reference proteome</keyword>
<comment type="caution">
    <text evidence="1">The sequence shown here is derived from an EMBL/GenBank/DDBJ whole genome shotgun (WGS) entry which is preliminary data.</text>
</comment>
<sequence length="156" mass="17888">MRTIGIRVTPKTIFYTIIVDDEKITHETLIIPIALNNDTPRQLSFIRTTLHSIICEYDVQYAGIRTIEGNARTWNRFRINIEGVIQELFSDSTILYYFAGTKSSIQSRLGISATEINECIDGTSNIYLVNNWENIDQNHRESFLVAKSALLSSRRD</sequence>
<proteinExistence type="predicted"/>
<dbReference type="OrthoDB" id="7605362at2"/>
<gene>
    <name evidence="1" type="ORF">DFR56_11880</name>
</gene>
<name>A0A2V3VL28_9BACI</name>
<evidence type="ECO:0000313" key="1">
    <source>
        <dbReference type="EMBL" id="PXW82503.1"/>
    </source>
</evidence>
<dbReference type="RefSeq" id="WP_110397109.1">
    <property type="nucleotide sequence ID" value="NZ_JBHUHB010000001.1"/>
</dbReference>
<reference evidence="1 2" key="1">
    <citation type="submission" date="2018-05" db="EMBL/GenBank/DDBJ databases">
        <title>Genomic Encyclopedia of Type Strains, Phase IV (KMG-IV): sequencing the most valuable type-strain genomes for metagenomic binning, comparative biology and taxonomic classification.</title>
        <authorList>
            <person name="Goeker M."/>
        </authorList>
    </citation>
    <scope>NUCLEOTIDE SEQUENCE [LARGE SCALE GENOMIC DNA]</scope>
    <source>
        <strain evidence="1 2">DSM 28556</strain>
    </source>
</reference>
<evidence type="ECO:0000313" key="2">
    <source>
        <dbReference type="Proteomes" id="UP000247978"/>
    </source>
</evidence>
<accession>A0A2V3VL28</accession>
<dbReference type="EMBL" id="QJJQ01000018">
    <property type="protein sequence ID" value="PXW82503.1"/>
    <property type="molecule type" value="Genomic_DNA"/>
</dbReference>
<dbReference type="AlphaFoldDB" id="A0A2V3VL28"/>
<protein>
    <submittedName>
        <fullName evidence="1">Uncharacterized protein</fullName>
    </submittedName>
</protein>
<organism evidence="1 2">
    <name type="scientific">Pseudogracilibacillus auburnensis</name>
    <dbReference type="NCBI Taxonomy" id="1494959"/>
    <lineage>
        <taxon>Bacteria</taxon>
        <taxon>Bacillati</taxon>
        <taxon>Bacillota</taxon>
        <taxon>Bacilli</taxon>
        <taxon>Bacillales</taxon>
        <taxon>Bacillaceae</taxon>
        <taxon>Pseudogracilibacillus</taxon>
    </lineage>
</organism>